<keyword evidence="6" id="KW-1185">Reference proteome</keyword>
<evidence type="ECO:0000313" key="5">
    <source>
        <dbReference type="EMBL" id="ATQ70577.1"/>
    </source>
</evidence>
<reference evidence="6" key="1">
    <citation type="submission" date="2017-10" db="EMBL/GenBank/DDBJ databases">
        <title>Completed PacBio SMRT sequence of Methylosinus trichosporium OB3b reveals presence of a third large plasmid.</title>
        <authorList>
            <person name="Charles T.C."/>
            <person name="Lynch M.D.J."/>
            <person name="Heil J.R."/>
            <person name="Cheng J."/>
        </authorList>
    </citation>
    <scope>NUCLEOTIDE SEQUENCE [LARGE SCALE GENOMIC DNA]</scope>
    <source>
        <strain evidence="6">OB3b</strain>
        <plasmid evidence="6">pob3b1</plasmid>
    </source>
</reference>
<gene>
    <name evidence="5" type="ORF">CQW49_21495</name>
</gene>
<feature type="domain" description="Hydroxymethylglutaryl-coenzyme A synthase C-terminal" evidence="4">
    <location>
        <begin position="266"/>
        <end position="359"/>
    </location>
</feature>
<sequence>MTVGVERFGFYGGVACVDVGRLAQARGLDPQRFNNLLMRRKSLHLPFEDPVSFAVNAAKPLVDALTAAERESIGLLIVASESGIDWGKSITSYVHPHLGLSRRCRMFEVKQACFGGAAAFMSAVGAVSSGQVRRALVIATDLARCVPHSYAEPAQGSAAVALLIGPEAEILALEPGASGSYGYEVMDSCRPTADIETGDVDLSLLSYLDCLEHSFLAYRDKVGPIDFQEHFAYLAWHTPFGGMVKGGHRTLMRKLKPGPPAAIEADFEKRLRPSLTFCQEVGNIYSGTMFLALAGVLARGDFAQPRRIGLFAYGSGCCSEFFSGMATKVGAARIEALDIDGALAGRLEMSIADYDLLLTRSVNSYVGQRDMTIDPGPFEPLLRSRLAGRLVLDSIAGYQRRYRWA</sequence>
<protein>
    <submittedName>
        <fullName evidence="5">3-hydroxy-3-methylglutaryl-ACP synthase</fullName>
    </submittedName>
</protein>
<dbReference type="GO" id="GO:0004421">
    <property type="term" value="F:hydroxymethylglutaryl-CoA synthase activity"/>
    <property type="evidence" value="ECO:0007669"/>
    <property type="project" value="InterPro"/>
</dbReference>
<name>A0A2D2D6E4_METT3</name>
<evidence type="ECO:0000313" key="6">
    <source>
        <dbReference type="Proteomes" id="UP000230709"/>
    </source>
</evidence>
<comment type="similarity">
    <text evidence="1">Belongs to the thiolase-like superfamily. HMG-CoA synthase family.</text>
</comment>
<dbReference type="InterPro" id="IPR013746">
    <property type="entry name" value="HMG_CoA_synt_C_dom"/>
</dbReference>
<geneLocation type="plasmid" evidence="6">
    <name>pob3b1</name>
</geneLocation>
<dbReference type="Proteomes" id="UP000230709">
    <property type="component" value="Plasmid pOB3b1"/>
</dbReference>
<dbReference type="InterPro" id="IPR016039">
    <property type="entry name" value="Thiolase-like"/>
</dbReference>
<feature type="domain" description="Hydroxymethylglutaryl-coenzyme A synthase N-terminal" evidence="3">
    <location>
        <begin position="3"/>
        <end position="168"/>
    </location>
</feature>
<accession>A0A2D2D6E4</accession>
<dbReference type="PANTHER" id="PTHR43323">
    <property type="entry name" value="3-HYDROXY-3-METHYLGLUTARYL COENZYME A SYNTHASE"/>
    <property type="match status" value="1"/>
</dbReference>
<dbReference type="STRING" id="595536.GCA_000178815_00210"/>
<dbReference type="SUPFAM" id="SSF53901">
    <property type="entry name" value="Thiolase-like"/>
    <property type="match status" value="2"/>
</dbReference>
<dbReference type="CDD" id="cd00827">
    <property type="entry name" value="init_cond_enzymes"/>
    <property type="match status" value="1"/>
</dbReference>
<keyword evidence="5" id="KW-0614">Plasmid</keyword>
<evidence type="ECO:0000256" key="1">
    <source>
        <dbReference type="ARBA" id="ARBA00007061"/>
    </source>
</evidence>
<keyword evidence="2" id="KW-0808">Transferase</keyword>
<proteinExistence type="inferred from homology"/>
<organism evidence="5 6">
    <name type="scientific">Methylosinus trichosporium (strain ATCC 35070 / NCIMB 11131 / UNIQEM 75 / OB3b)</name>
    <dbReference type="NCBI Taxonomy" id="595536"/>
    <lineage>
        <taxon>Bacteria</taxon>
        <taxon>Pseudomonadati</taxon>
        <taxon>Pseudomonadota</taxon>
        <taxon>Alphaproteobacteria</taxon>
        <taxon>Hyphomicrobiales</taxon>
        <taxon>Methylocystaceae</taxon>
        <taxon>Methylosinus</taxon>
    </lineage>
</organism>
<dbReference type="KEGG" id="mtw:CQW49_21495"/>
<dbReference type="PANTHER" id="PTHR43323:SF2">
    <property type="entry name" value="HYDROXYMETHYLGLUTARYL-COA SYNTHASE"/>
    <property type="match status" value="1"/>
</dbReference>
<evidence type="ECO:0000259" key="4">
    <source>
        <dbReference type="Pfam" id="PF08540"/>
    </source>
</evidence>
<evidence type="ECO:0000256" key="2">
    <source>
        <dbReference type="ARBA" id="ARBA00022679"/>
    </source>
</evidence>
<dbReference type="EMBL" id="CP023738">
    <property type="protein sequence ID" value="ATQ70577.1"/>
    <property type="molecule type" value="Genomic_DNA"/>
</dbReference>
<dbReference type="AlphaFoldDB" id="A0A2D2D6E4"/>
<dbReference type="InterPro" id="IPR013528">
    <property type="entry name" value="HMG_CoA_synth_N"/>
</dbReference>
<evidence type="ECO:0000259" key="3">
    <source>
        <dbReference type="Pfam" id="PF01154"/>
    </source>
</evidence>
<dbReference type="Pfam" id="PF01154">
    <property type="entry name" value="HMG_CoA_synt_N"/>
    <property type="match status" value="1"/>
</dbReference>
<dbReference type="RefSeq" id="WP_003614668.1">
    <property type="nucleotide sequence ID" value="NZ_ADVE02000002.1"/>
</dbReference>
<dbReference type="Pfam" id="PF08540">
    <property type="entry name" value="HMG_CoA_synt_C"/>
    <property type="match status" value="1"/>
</dbReference>
<dbReference type="Gene3D" id="3.40.47.10">
    <property type="match status" value="2"/>
</dbReference>
<dbReference type="GO" id="GO:0006084">
    <property type="term" value="P:acetyl-CoA metabolic process"/>
    <property type="evidence" value="ECO:0007669"/>
    <property type="project" value="InterPro"/>
</dbReference>